<evidence type="ECO:0000313" key="18">
    <source>
        <dbReference type="Proteomes" id="UP000688137"/>
    </source>
</evidence>
<reference evidence="17" key="1">
    <citation type="submission" date="2021-01" db="EMBL/GenBank/DDBJ databases">
        <authorList>
            <consortium name="Genoscope - CEA"/>
            <person name="William W."/>
        </authorList>
    </citation>
    <scope>NUCLEOTIDE SEQUENCE</scope>
</reference>
<evidence type="ECO:0000256" key="8">
    <source>
        <dbReference type="ARBA" id="ARBA00022777"/>
    </source>
</evidence>
<evidence type="ECO:0000259" key="16">
    <source>
        <dbReference type="PROSITE" id="PS50011"/>
    </source>
</evidence>
<evidence type="ECO:0000256" key="13">
    <source>
        <dbReference type="ARBA" id="ARBA00048679"/>
    </source>
</evidence>
<dbReference type="CDD" id="cd05117">
    <property type="entry name" value="STKc_CAMK"/>
    <property type="match status" value="1"/>
</dbReference>
<keyword evidence="9" id="KW-0106">Calcium</keyword>
<protein>
    <recommendedName>
        <fullName evidence="2">non-specific serine/threonine protein kinase</fullName>
        <ecNumber evidence="2">2.7.11.1</ecNumber>
    </recommendedName>
</protein>
<comment type="cofactor">
    <cofactor evidence="1">
        <name>Mg(2+)</name>
        <dbReference type="ChEBI" id="CHEBI:18420"/>
    </cofactor>
</comment>
<dbReference type="FunFam" id="1.10.510.10:FF:000766">
    <property type="entry name" value="CAMK/CDPK protein kinase"/>
    <property type="match status" value="1"/>
</dbReference>
<dbReference type="GO" id="GO:0046872">
    <property type="term" value="F:metal ion binding"/>
    <property type="evidence" value="ECO:0007669"/>
    <property type="project" value="UniProtKB-KW"/>
</dbReference>
<evidence type="ECO:0000256" key="14">
    <source>
        <dbReference type="PROSITE-ProRule" id="PRU10141"/>
    </source>
</evidence>
<dbReference type="EC" id="2.7.11.1" evidence="2"/>
<keyword evidence="4" id="KW-0808">Transferase</keyword>
<comment type="catalytic activity">
    <reaction evidence="12">
        <text>L-threonyl-[protein] + ATP = O-phospho-L-threonyl-[protein] + ADP + H(+)</text>
        <dbReference type="Rhea" id="RHEA:46608"/>
        <dbReference type="Rhea" id="RHEA-COMP:11060"/>
        <dbReference type="Rhea" id="RHEA-COMP:11605"/>
        <dbReference type="ChEBI" id="CHEBI:15378"/>
        <dbReference type="ChEBI" id="CHEBI:30013"/>
        <dbReference type="ChEBI" id="CHEBI:30616"/>
        <dbReference type="ChEBI" id="CHEBI:61977"/>
        <dbReference type="ChEBI" id="CHEBI:456216"/>
        <dbReference type="EC" id="2.7.11.1"/>
    </reaction>
</comment>
<comment type="caution">
    <text evidence="17">The sequence shown here is derived from an EMBL/GenBank/DDBJ whole genome shotgun (WGS) entry which is preliminary data.</text>
</comment>
<dbReference type="EMBL" id="CAJJDM010000008">
    <property type="protein sequence ID" value="CAD8047008.1"/>
    <property type="molecule type" value="Genomic_DNA"/>
</dbReference>
<keyword evidence="7 14" id="KW-0547">Nucleotide-binding</keyword>
<comment type="catalytic activity">
    <reaction evidence="13">
        <text>L-seryl-[protein] + ATP = O-phospho-L-seryl-[protein] + ADP + H(+)</text>
        <dbReference type="Rhea" id="RHEA:17989"/>
        <dbReference type="Rhea" id="RHEA-COMP:9863"/>
        <dbReference type="Rhea" id="RHEA-COMP:11604"/>
        <dbReference type="ChEBI" id="CHEBI:15378"/>
        <dbReference type="ChEBI" id="CHEBI:29999"/>
        <dbReference type="ChEBI" id="CHEBI:30616"/>
        <dbReference type="ChEBI" id="CHEBI:83421"/>
        <dbReference type="ChEBI" id="CHEBI:456216"/>
        <dbReference type="EC" id="2.7.11.1"/>
    </reaction>
</comment>
<evidence type="ECO:0000256" key="5">
    <source>
        <dbReference type="ARBA" id="ARBA00022723"/>
    </source>
</evidence>
<accession>A0A8S1K957</accession>
<comment type="similarity">
    <text evidence="11">Belongs to the protein kinase superfamily. Ser/Thr protein kinase family. CDPK subfamily.</text>
</comment>
<organism evidence="17 18">
    <name type="scientific">Paramecium primaurelia</name>
    <dbReference type="NCBI Taxonomy" id="5886"/>
    <lineage>
        <taxon>Eukaryota</taxon>
        <taxon>Sar</taxon>
        <taxon>Alveolata</taxon>
        <taxon>Ciliophora</taxon>
        <taxon>Intramacronucleata</taxon>
        <taxon>Oligohymenophorea</taxon>
        <taxon>Peniculida</taxon>
        <taxon>Parameciidae</taxon>
        <taxon>Paramecium</taxon>
    </lineage>
</organism>
<keyword evidence="3 15" id="KW-0723">Serine/threonine-protein kinase</keyword>
<dbReference type="PROSITE" id="PS50011">
    <property type="entry name" value="PROTEIN_KINASE_DOM"/>
    <property type="match status" value="1"/>
</dbReference>
<dbReference type="OMA" id="TILKHPW"/>
<evidence type="ECO:0000256" key="15">
    <source>
        <dbReference type="RuleBase" id="RU000304"/>
    </source>
</evidence>
<feature type="binding site" evidence="14">
    <location>
        <position position="54"/>
    </location>
    <ligand>
        <name>ATP</name>
        <dbReference type="ChEBI" id="CHEBI:30616"/>
    </ligand>
</feature>
<dbReference type="Pfam" id="PF00069">
    <property type="entry name" value="Pkinase"/>
    <property type="match status" value="1"/>
</dbReference>
<gene>
    <name evidence="17" type="ORF">PPRIM_AZ9-3.1.T0110213</name>
</gene>
<keyword evidence="18" id="KW-1185">Reference proteome</keyword>
<keyword evidence="8" id="KW-0418">Kinase</keyword>
<dbReference type="PANTHER" id="PTHR24349">
    <property type="entry name" value="SERINE/THREONINE-PROTEIN KINASE"/>
    <property type="match status" value="1"/>
</dbReference>
<dbReference type="InterPro" id="IPR017441">
    <property type="entry name" value="Protein_kinase_ATP_BS"/>
</dbReference>
<evidence type="ECO:0000256" key="7">
    <source>
        <dbReference type="ARBA" id="ARBA00022741"/>
    </source>
</evidence>
<dbReference type="SMART" id="SM00220">
    <property type="entry name" value="S_TKc"/>
    <property type="match status" value="1"/>
</dbReference>
<dbReference type="FunFam" id="3.30.200.20:FF:000315">
    <property type="entry name" value="Calcium-dependent protein kinase 3"/>
    <property type="match status" value="1"/>
</dbReference>
<proteinExistence type="inferred from homology"/>
<feature type="domain" description="Protein kinase" evidence="16">
    <location>
        <begin position="25"/>
        <end position="279"/>
    </location>
</feature>
<dbReference type="InterPro" id="IPR000719">
    <property type="entry name" value="Prot_kinase_dom"/>
</dbReference>
<evidence type="ECO:0000256" key="1">
    <source>
        <dbReference type="ARBA" id="ARBA00001946"/>
    </source>
</evidence>
<evidence type="ECO:0000256" key="9">
    <source>
        <dbReference type="ARBA" id="ARBA00022837"/>
    </source>
</evidence>
<dbReference type="InterPro" id="IPR008271">
    <property type="entry name" value="Ser/Thr_kinase_AS"/>
</dbReference>
<dbReference type="InterPro" id="IPR050205">
    <property type="entry name" value="CDPK_Ser/Thr_kinases"/>
</dbReference>
<sequence length="413" mass="48815">MQQIKKIDLVRNSSKNKSFQEIYEFNKCDKLGQGSYGMVYKAVHRATGLSRAVKIIQKASVNQQERLNNELRTVELLDHPHIIRVFETYEDMEYIYVVMEICKGGDIFDKVLEYGNFDEQGALTIFIQIIRSVVYYQSLNIVHRDLKPENFLFQKNNDLDSLYIIDFGLARVFQPGIQYQWTKAGTAYYVAPEVLQGIYDNRCDIWSIGVILYVLLCGYPPFYGENEHEILLSIQKGKFDFDGPEWKNVSMEVKQLICQILQPKIQRIDLKTILKHLWVQKYVQKGEILLTKYHVDRWKQYHILKQIGLLYLSTQLDQSEILEIKNGFLFMNRSQSGILSKEEINFLDDEFQTLEYYQFISLCLEPIIYKNEKYQKLMFVHLSIDGRITTNSLRSIQIYLECEMDYQQFINLF</sequence>
<evidence type="ECO:0000256" key="4">
    <source>
        <dbReference type="ARBA" id="ARBA00022679"/>
    </source>
</evidence>
<keyword evidence="10 14" id="KW-0067">ATP-binding</keyword>
<name>A0A8S1K957_PARPR</name>
<evidence type="ECO:0000256" key="10">
    <source>
        <dbReference type="ARBA" id="ARBA00022840"/>
    </source>
</evidence>
<keyword evidence="5" id="KW-0479">Metal-binding</keyword>
<dbReference type="PROSITE" id="PS00107">
    <property type="entry name" value="PROTEIN_KINASE_ATP"/>
    <property type="match status" value="1"/>
</dbReference>
<keyword evidence="6" id="KW-0677">Repeat</keyword>
<dbReference type="GO" id="GO:0004674">
    <property type="term" value="F:protein serine/threonine kinase activity"/>
    <property type="evidence" value="ECO:0007669"/>
    <property type="project" value="UniProtKB-KW"/>
</dbReference>
<dbReference type="AlphaFoldDB" id="A0A8S1K957"/>
<evidence type="ECO:0000256" key="6">
    <source>
        <dbReference type="ARBA" id="ARBA00022737"/>
    </source>
</evidence>
<evidence type="ECO:0000256" key="11">
    <source>
        <dbReference type="ARBA" id="ARBA00024334"/>
    </source>
</evidence>
<dbReference type="Proteomes" id="UP000688137">
    <property type="component" value="Unassembled WGS sequence"/>
</dbReference>
<evidence type="ECO:0000256" key="3">
    <source>
        <dbReference type="ARBA" id="ARBA00022527"/>
    </source>
</evidence>
<evidence type="ECO:0000313" key="17">
    <source>
        <dbReference type="EMBL" id="CAD8047008.1"/>
    </source>
</evidence>
<evidence type="ECO:0000256" key="12">
    <source>
        <dbReference type="ARBA" id="ARBA00047899"/>
    </source>
</evidence>
<dbReference type="PROSITE" id="PS00108">
    <property type="entry name" value="PROTEIN_KINASE_ST"/>
    <property type="match status" value="1"/>
</dbReference>
<dbReference type="GO" id="GO:0005524">
    <property type="term" value="F:ATP binding"/>
    <property type="evidence" value="ECO:0007669"/>
    <property type="project" value="UniProtKB-UniRule"/>
</dbReference>
<evidence type="ECO:0000256" key="2">
    <source>
        <dbReference type="ARBA" id="ARBA00012513"/>
    </source>
</evidence>